<reference evidence="5 6" key="2">
    <citation type="submission" date="2018-06" db="EMBL/GenBank/DDBJ databases">
        <authorList>
            <consortium name="Pathogen Informatics"/>
            <person name="Doyle S."/>
        </authorList>
    </citation>
    <scope>NUCLEOTIDE SEQUENCE [LARGE SCALE GENOMIC DNA]</scope>
    <source>
        <strain evidence="5 6">NCTC10476</strain>
    </source>
</reference>
<gene>
    <name evidence="5" type="primary">ytfP</name>
    <name evidence="4" type="ORF">CSF007_2125</name>
    <name evidence="5" type="ORF">NCTC10476_01682</name>
</gene>
<dbReference type="AlphaFoldDB" id="A0A085U9C6"/>
<dbReference type="InterPro" id="IPR036568">
    <property type="entry name" value="GGCT-like_sf"/>
</dbReference>
<comment type="similarity">
    <text evidence="1">Belongs to the gamma-glutamylcyclotransferase family.</text>
</comment>
<feature type="domain" description="Gamma-glutamylcyclotransferase AIG2-like" evidence="3">
    <location>
        <begin position="4"/>
        <end position="110"/>
    </location>
</feature>
<dbReference type="CDD" id="cd06661">
    <property type="entry name" value="GGCT_like"/>
    <property type="match status" value="1"/>
</dbReference>
<accession>A0A085U9C6</accession>
<organism evidence="4">
    <name type="scientific">Yersinia ruckeri</name>
    <dbReference type="NCBI Taxonomy" id="29486"/>
    <lineage>
        <taxon>Bacteria</taxon>
        <taxon>Pseudomonadati</taxon>
        <taxon>Pseudomonadota</taxon>
        <taxon>Gammaproteobacteria</taxon>
        <taxon>Enterobacterales</taxon>
        <taxon>Yersiniaceae</taxon>
        <taxon>Yersinia</taxon>
    </lineage>
</organism>
<sequence>MMRIIVYGSLRRKQGNSHWMTDAQLLGEYGLDGYEMYNLGHYPAVIPGEGQVHCEVYRINSAIMTELDELKSNTKDYRRELIQTPYGSAWIYLYRLSVEGLPRIYSGDWLKRHEEHPE</sequence>
<dbReference type="FunFam" id="3.10.490.10:FF:000001">
    <property type="entry name" value="Gamma-glutamylcyclotransferase ytfP"/>
    <property type="match status" value="1"/>
</dbReference>
<dbReference type="eggNOG" id="COG2105">
    <property type="taxonomic scope" value="Bacteria"/>
</dbReference>
<evidence type="ECO:0000313" key="6">
    <source>
        <dbReference type="Proteomes" id="UP000255169"/>
    </source>
</evidence>
<proteinExistence type="inferred from homology"/>
<dbReference type="STRING" id="29486.UGYR_11925"/>
<dbReference type="EMBL" id="LN681231">
    <property type="protein sequence ID" value="CEK26210.1"/>
    <property type="molecule type" value="Genomic_DNA"/>
</dbReference>
<protein>
    <recommendedName>
        <fullName evidence="2">Gamma-glutamylcyclotransferase family protein YtfP</fullName>
    </recommendedName>
</protein>
<evidence type="ECO:0000313" key="5">
    <source>
        <dbReference type="EMBL" id="SUQ00393.1"/>
    </source>
</evidence>
<dbReference type="InterPro" id="IPR013024">
    <property type="entry name" value="GGCT-like"/>
</dbReference>
<dbReference type="Pfam" id="PF06094">
    <property type="entry name" value="GGACT"/>
    <property type="match status" value="1"/>
</dbReference>
<reference evidence="4" key="1">
    <citation type="journal article" date="2015" name="Genome Announc.">
        <title>Complete Genome Sequence of Yersinia ruckeri Strain CSF007-82, Etiologic Agent of Red Mouth Disease in Salmonid Fish.</title>
        <authorList>
            <person name="Nelson M.C."/>
            <person name="LaPatra S.E."/>
            <person name="Welch T.J."/>
            <person name="Graf J."/>
        </authorList>
    </citation>
    <scope>NUCLEOTIDE SEQUENCE</scope>
    <source>
        <strain evidence="4">CSF007-82</strain>
    </source>
</reference>
<dbReference type="EMBL" id="UHJG01000001">
    <property type="protein sequence ID" value="SUQ00393.1"/>
    <property type="molecule type" value="Genomic_DNA"/>
</dbReference>
<dbReference type="InterPro" id="IPR009288">
    <property type="entry name" value="AIG2-like_dom"/>
</dbReference>
<evidence type="ECO:0000259" key="3">
    <source>
        <dbReference type="Pfam" id="PF06094"/>
    </source>
</evidence>
<name>A0A085U9C6_YERRU</name>
<dbReference type="PATRIC" id="fig|29486.44.peg.870"/>
<evidence type="ECO:0000256" key="1">
    <source>
        <dbReference type="ARBA" id="ARBA00008861"/>
    </source>
</evidence>
<evidence type="ECO:0000256" key="2">
    <source>
        <dbReference type="ARBA" id="ARBA00069885"/>
    </source>
</evidence>
<evidence type="ECO:0000313" key="4">
    <source>
        <dbReference type="EMBL" id="CEK26210.1"/>
    </source>
</evidence>
<dbReference type="Gene3D" id="3.10.490.10">
    <property type="entry name" value="Gamma-glutamyl cyclotransferase-like"/>
    <property type="match status" value="1"/>
</dbReference>
<dbReference type="SUPFAM" id="SSF110857">
    <property type="entry name" value="Gamma-glutamyl cyclotransferase-like"/>
    <property type="match status" value="1"/>
</dbReference>
<keyword evidence="6" id="KW-1185">Reference proteome</keyword>
<dbReference type="Proteomes" id="UP000255169">
    <property type="component" value="Unassembled WGS sequence"/>
</dbReference>